<dbReference type="InterPro" id="IPR052712">
    <property type="entry name" value="Acid_resist_chaperone_HdeD"/>
</dbReference>
<organism evidence="3 4">
    <name type="scientific">Sediminihabitans luteus</name>
    <dbReference type="NCBI Taxonomy" id="1138585"/>
    <lineage>
        <taxon>Bacteria</taxon>
        <taxon>Bacillati</taxon>
        <taxon>Actinomycetota</taxon>
        <taxon>Actinomycetes</taxon>
        <taxon>Micrococcales</taxon>
        <taxon>Cellulomonadaceae</taxon>
        <taxon>Sediminihabitans</taxon>
    </lineage>
</organism>
<keyword evidence="2" id="KW-0472">Membrane</keyword>
<feature type="transmembrane region" description="Helical" evidence="2">
    <location>
        <begin position="28"/>
        <end position="46"/>
    </location>
</feature>
<feature type="transmembrane region" description="Helical" evidence="2">
    <location>
        <begin position="137"/>
        <end position="158"/>
    </location>
</feature>
<feature type="transmembrane region" description="Helical" evidence="2">
    <location>
        <begin position="164"/>
        <end position="190"/>
    </location>
</feature>
<dbReference type="EMBL" id="PGFE01000001">
    <property type="protein sequence ID" value="PJJ77776.1"/>
    <property type="molecule type" value="Genomic_DNA"/>
</dbReference>
<dbReference type="RefSeq" id="WP_157802504.1">
    <property type="nucleotide sequence ID" value="NZ_BOOX01000010.1"/>
</dbReference>
<dbReference type="InterPro" id="IPR005325">
    <property type="entry name" value="DUF308_memb"/>
</dbReference>
<evidence type="ECO:0000313" key="4">
    <source>
        <dbReference type="Proteomes" id="UP000231693"/>
    </source>
</evidence>
<dbReference type="OrthoDB" id="3829721at2"/>
<evidence type="ECO:0000256" key="2">
    <source>
        <dbReference type="SAM" id="Phobius"/>
    </source>
</evidence>
<evidence type="ECO:0000313" key="3">
    <source>
        <dbReference type="EMBL" id="PJJ77776.1"/>
    </source>
</evidence>
<keyword evidence="2" id="KW-1133">Transmembrane helix</keyword>
<dbReference type="GO" id="GO:0005886">
    <property type="term" value="C:plasma membrane"/>
    <property type="evidence" value="ECO:0007669"/>
    <property type="project" value="TreeGrafter"/>
</dbReference>
<feature type="transmembrane region" description="Helical" evidence="2">
    <location>
        <begin position="81"/>
        <end position="101"/>
    </location>
</feature>
<name>A0A2M9D0Q8_9CELL</name>
<gene>
    <name evidence="3" type="ORF">CLV28_1002</name>
</gene>
<feature type="transmembrane region" description="Helical" evidence="2">
    <location>
        <begin position="52"/>
        <end position="69"/>
    </location>
</feature>
<evidence type="ECO:0000256" key="1">
    <source>
        <dbReference type="SAM" id="MobiDB-lite"/>
    </source>
</evidence>
<comment type="caution">
    <text evidence="3">The sequence shown here is derived from an EMBL/GenBank/DDBJ whole genome shotgun (WGS) entry which is preliminary data.</text>
</comment>
<feature type="region of interest" description="Disordered" evidence="1">
    <location>
        <begin position="228"/>
        <end position="303"/>
    </location>
</feature>
<keyword evidence="4" id="KW-1185">Reference proteome</keyword>
<feature type="transmembrane region" description="Helical" evidence="2">
    <location>
        <begin position="107"/>
        <end position="130"/>
    </location>
</feature>
<reference evidence="3 4" key="1">
    <citation type="submission" date="2017-11" db="EMBL/GenBank/DDBJ databases">
        <title>Genomic Encyclopedia of Archaeal and Bacterial Type Strains, Phase II (KMG-II): From Individual Species to Whole Genera.</title>
        <authorList>
            <person name="Goeker M."/>
        </authorList>
    </citation>
    <scope>NUCLEOTIDE SEQUENCE [LARGE SCALE GENOMIC DNA]</scope>
    <source>
        <strain evidence="3 4">DSM 25478</strain>
    </source>
</reference>
<dbReference type="Proteomes" id="UP000231693">
    <property type="component" value="Unassembled WGS sequence"/>
</dbReference>
<keyword evidence="2" id="KW-0812">Transmembrane</keyword>
<dbReference type="PANTHER" id="PTHR34989">
    <property type="entry name" value="PROTEIN HDED"/>
    <property type="match status" value="1"/>
</dbReference>
<accession>A0A2M9D0Q8</accession>
<protein>
    <submittedName>
        <fullName evidence="3">Uncharacterized membrane protein HdeD (DUF308 family)</fullName>
    </submittedName>
</protein>
<dbReference type="AlphaFoldDB" id="A0A2M9D0Q8"/>
<proteinExistence type="predicted"/>
<sequence>MARERGHSPAADPAPTPRAFRRVWWMPVLRGLVLVVLGLVLLLDPFQTLDAVPWILGGFLLVDGLLLALQGAVQRKQLGSVWWLVQAAVDVVFAATFVLWPSITPTAIYYVAVCWILVLGITAIVGAAFLGRNRDLAASWMLVLGVVSTVFGLTLLTQRLADSGLVFVCVVVSLYAVVMGAILVVSGFAVRSIAVELRDLRAQAEAAGVVVTGGSVLGAAADAPVVEQPRVAAAPDRKVTPEPTPVEEVRTTDAPGPARTTAPDGSSTGPLTDPTSGPTPDAGSTTEPGPAPSGSEPGRGPGA</sequence>
<feature type="compositionally biased region" description="Polar residues" evidence="1">
    <location>
        <begin position="263"/>
        <end position="286"/>
    </location>
</feature>
<dbReference type="PANTHER" id="PTHR34989:SF1">
    <property type="entry name" value="PROTEIN HDED"/>
    <property type="match status" value="1"/>
</dbReference>
<dbReference type="Pfam" id="PF03729">
    <property type="entry name" value="DUF308"/>
    <property type="match status" value="1"/>
</dbReference>